<evidence type="ECO:0000256" key="2">
    <source>
        <dbReference type="ARBA" id="ARBA00022884"/>
    </source>
</evidence>
<dbReference type="GO" id="GO:0003729">
    <property type="term" value="F:mRNA binding"/>
    <property type="evidence" value="ECO:0007669"/>
    <property type="project" value="InterPro"/>
</dbReference>
<dbReference type="InterPro" id="IPR026502">
    <property type="entry name" value="SLBP1/SLBP2"/>
</dbReference>
<evidence type="ECO:0000313" key="6">
    <source>
        <dbReference type="Proteomes" id="UP000075714"/>
    </source>
</evidence>
<dbReference type="STRING" id="33097.A0A150G937"/>
<evidence type="ECO:0000313" key="5">
    <source>
        <dbReference type="EMBL" id="KXZ46369.1"/>
    </source>
</evidence>
<dbReference type="Gene3D" id="1.10.8.1120">
    <property type="entry name" value="Histone RNA hairpin-binding protein RNA-binding domain"/>
    <property type="match status" value="1"/>
</dbReference>
<dbReference type="GO" id="GO:0005737">
    <property type="term" value="C:cytoplasm"/>
    <property type="evidence" value="ECO:0007669"/>
    <property type="project" value="TreeGrafter"/>
</dbReference>
<comment type="similarity">
    <text evidence="1">Belongs to the SLBP family.</text>
</comment>
<feature type="region of interest" description="Disordered" evidence="3">
    <location>
        <begin position="198"/>
        <end position="343"/>
    </location>
</feature>
<protein>
    <recommendedName>
        <fullName evidence="4">Histone RNA hairpin-binding protein RNA-binding domain-containing protein</fullName>
    </recommendedName>
</protein>
<dbReference type="Pfam" id="PF15247">
    <property type="entry name" value="SLBP_RNA_bind"/>
    <property type="match status" value="1"/>
</dbReference>
<evidence type="ECO:0000259" key="4">
    <source>
        <dbReference type="Pfam" id="PF15247"/>
    </source>
</evidence>
<feature type="domain" description="Histone RNA hairpin-binding protein RNA-binding" evidence="4">
    <location>
        <begin position="96"/>
        <end position="167"/>
    </location>
</feature>
<dbReference type="InterPro" id="IPR029344">
    <property type="entry name" value="SLBP_RNA_bind"/>
</dbReference>
<name>A0A150G937_GONPE</name>
<feature type="region of interest" description="Disordered" evidence="3">
    <location>
        <begin position="1"/>
        <end position="20"/>
    </location>
</feature>
<keyword evidence="2" id="KW-0694">RNA-binding</keyword>
<evidence type="ECO:0000256" key="1">
    <source>
        <dbReference type="ARBA" id="ARBA00006151"/>
    </source>
</evidence>
<dbReference type="Proteomes" id="UP000075714">
    <property type="component" value="Unassembled WGS sequence"/>
</dbReference>
<dbReference type="GO" id="GO:0071204">
    <property type="term" value="C:histone pre-mRNA 3'end processing complex"/>
    <property type="evidence" value="ECO:0007669"/>
    <property type="project" value="TreeGrafter"/>
</dbReference>
<dbReference type="EMBL" id="LSYV01000045">
    <property type="protein sequence ID" value="KXZ46369.1"/>
    <property type="molecule type" value="Genomic_DNA"/>
</dbReference>
<dbReference type="InterPro" id="IPR038294">
    <property type="entry name" value="SLBP_RNA_bind_sf"/>
</dbReference>
<organism evidence="5 6">
    <name type="scientific">Gonium pectorale</name>
    <name type="common">Green alga</name>
    <dbReference type="NCBI Taxonomy" id="33097"/>
    <lineage>
        <taxon>Eukaryota</taxon>
        <taxon>Viridiplantae</taxon>
        <taxon>Chlorophyta</taxon>
        <taxon>core chlorophytes</taxon>
        <taxon>Chlorophyceae</taxon>
        <taxon>CS clade</taxon>
        <taxon>Chlamydomonadales</taxon>
        <taxon>Volvocaceae</taxon>
        <taxon>Gonium</taxon>
    </lineage>
</organism>
<dbReference type="FunFam" id="1.10.8.1120:FF:000001">
    <property type="entry name" value="Histone RNA hairpin-binding protein-like"/>
    <property type="match status" value="1"/>
</dbReference>
<feature type="compositionally biased region" description="Low complexity" evidence="3">
    <location>
        <begin position="56"/>
        <end position="91"/>
    </location>
</feature>
<dbReference type="GO" id="GO:0051028">
    <property type="term" value="P:mRNA transport"/>
    <property type="evidence" value="ECO:0007669"/>
    <property type="project" value="TreeGrafter"/>
</dbReference>
<comment type="caution">
    <text evidence="5">The sequence shown here is derived from an EMBL/GenBank/DDBJ whole genome shotgun (WGS) entry which is preliminary data.</text>
</comment>
<dbReference type="AlphaFoldDB" id="A0A150G937"/>
<feature type="region of interest" description="Disordered" evidence="3">
    <location>
        <begin position="27"/>
        <end position="99"/>
    </location>
</feature>
<accession>A0A150G937</accession>
<sequence length="369" mass="38615">MADVRAVGNQGGVADFSADFQVEDVIPVPRVVKSGPRNGPSTAPPRFHKKPRPQQGPAANGSARGSASPAAVAAPGDPADKATAAAAAKAPISDLDPHRLAQRQKQIDYGKNTIGYQRYLEQVPKNKRRKKGEIWLDPVTPDIHQEISKRCFDGQVKVWRRALHKYDLQEDDDKLEPLSYAERQRNRDHAAALLGDSVALSAAPSSPTNSSRSRGSLDGYLEPMQSEGGRKRPFTRAFDGASAPPATAADVQRVPPPAGRTADPPTAPGRAGLPRAASGFGAAAAPAAPQTAPPAATALSAGGLTAGSTAAASPAVVRVRPTRGSRTTDAALQSPGAMAPAAGADELFREWDDEEYAGLDDAELEDVQL</sequence>
<reference evidence="6" key="1">
    <citation type="journal article" date="2016" name="Nat. Commun.">
        <title>The Gonium pectorale genome demonstrates co-option of cell cycle regulation during the evolution of multicellularity.</title>
        <authorList>
            <person name="Hanschen E.R."/>
            <person name="Marriage T.N."/>
            <person name="Ferris P.J."/>
            <person name="Hamaji T."/>
            <person name="Toyoda A."/>
            <person name="Fujiyama A."/>
            <person name="Neme R."/>
            <person name="Noguchi H."/>
            <person name="Minakuchi Y."/>
            <person name="Suzuki M."/>
            <person name="Kawai-Toyooka H."/>
            <person name="Smith D.R."/>
            <person name="Sparks H."/>
            <person name="Anderson J."/>
            <person name="Bakaric R."/>
            <person name="Luria V."/>
            <person name="Karger A."/>
            <person name="Kirschner M.W."/>
            <person name="Durand P.M."/>
            <person name="Michod R.E."/>
            <person name="Nozaki H."/>
            <person name="Olson B.J."/>
        </authorList>
    </citation>
    <scope>NUCLEOTIDE SEQUENCE [LARGE SCALE GENOMIC DNA]</scope>
    <source>
        <strain evidence="6">NIES-2863</strain>
    </source>
</reference>
<dbReference type="OrthoDB" id="265795at2759"/>
<proteinExistence type="inferred from homology"/>
<dbReference type="PANTHER" id="PTHR17408">
    <property type="entry name" value="HISTONE RNA HAIRPIN-BINDING PROTEIN"/>
    <property type="match status" value="1"/>
</dbReference>
<feature type="compositionally biased region" description="Low complexity" evidence="3">
    <location>
        <begin position="276"/>
        <end position="319"/>
    </location>
</feature>
<evidence type="ECO:0000256" key="3">
    <source>
        <dbReference type="SAM" id="MobiDB-lite"/>
    </source>
</evidence>
<feature type="compositionally biased region" description="Low complexity" evidence="3">
    <location>
        <begin position="201"/>
        <end position="216"/>
    </location>
</feature>
<dbReference type="GO" id="GO:0071207">
    <property type="term" value="F:histone pre-mRNA stem-loop binding"/>
    <property type="evidence" value="ECO:0007669"/>
    <property type="project" value="TreeGrafter"/>
</dbReference>
<dbReference type="PANTHER" id="PTHR17408:SF0">
    <property type="entry name" value="HISTONE RNA HAIRPIN-BINDING PROTEIN"/>
    <property type="match status" value="1"/>
</dbReference>
<gene>
    <name evidence="5" type="ORF">GPECTOR_44g46</name>
</gene>
<dbReference type="GO" id="GO:0006398">
    <property type="term" value="P:mRNA 3'-end processing by stem-loop binding and cleavage"/>
    <property type="evidence" value="ECO:0007669"/>
    <property type="project" value="TreeGrafter"/>
</dbReference>
<keyword evidence="6" id="KW-1185">Reference proteome</keyword>